<evidence type="ECO:0000256" key="2">
    <source>
        <dbReference type="ARBA" id="ARBA00022643"/>
    </source>
</evidence>
<dbReference type="Gene3D" id="3.20.20.70">
    <property type="entry name" value="Aldolase class I"/>
    <property type="match status" value="1"/>
</dbReference>
<dbReference type="RefSeq" id="WP_182842187.1">
    <property type="nucleotide sequence ID" value="NZ_JACJIA010000001.1"/>
</dbReference>
<keyword evidence="3" id="KW-0560">Oxidoreductase</keyword>
<evidence type="ECO:0000313" key="4">
    <source>
        <dbReference type="EMBL" id="MBA8949825.1"/>
    </source>
</evidence>
<dbReference type="GO" id="GO:0018580">
    <property type="term" value="F:nitronate monooxygenase activity"/>
    <property type="evidence" value="ECO:0007669"/>
    <property type="project" value="InterPro"/>
</dbReference>
<sequence length="322" mass="33028">MLRTAFTRLVGCEVPIQLAPMGLLNTPRLVGAVTGAGGMGMIAMPRAPARAVVDALDACAAQARGPFGFNVLVPFLDLEVLDAAAARCRCVDFYHGAVDPALVERVHAAGALAAWQVCAADQARAAADAGCDLLIVRGAEGGGRMYGSRGLWPLLSEVLSAVDVPVLATGGIADGRGLAAALAAGAAGVRLGTRFVATPESGAHQSYKDAIVAESETVLTDAFRTGWPDEVTRSRVLRRCYERAAAAPEDAVVARMSIGPDTVEVPRFGVPAPAATASGDVAAMAMYAGESAALITGIEPADRIVTRIARQAEELLRSAAPG</sequence>
<evidence type="ECO:0000256" key="3">
    <source>
        <dbReference type="ARBA" id="ARBA00023002"/>
    </source>
</evidence>
<dbReference type="Proteomes" id="UP000572680">
    <property type="component" value="Unassembled WGS sequence"/>
</dbReference>
<dbReference type="PANTHER" id="PTHR32332:SF20">
    <property type="entry name" value="2-NITROPROPANE DIOXYGENASE-LIKE PROTEIN"/>
    <property type="match status" value="1"/>
</dbReference>
<keyword evidence="5" id="KW-1185">Reference proteome</keyword>
<evidence type="ECO:0000256" key="1">
    <source>
        <dbReference type="ARBA" id="ARBA00022630"/>
    </source>
</evidence>
<reference evidence="4 5" key="1">
    <citation type="submission" date="2020-08" db="EMBL/GenBank/DDBJ databases">
        <title>Genomic Encyclopedia of Type Strains, Phase IV (KMG-IV): sequencing the most valuable type-strain genomes for metagenomic binning, comparative biology and taxonomic classification.</title>
        <authorList>
            <person name="Goeker M."/>
        </authorList>
    </citation>
    <scope>NUCLEOTIDE SEQUENCE [LARGE SCALE GENOMIC DNA]</scope>
    <source>
        <strain evidence="4 5">DSM 44197</strain>
    </source>
</reference>
<proteinExistence type="predicted"/>
<dbReference type="InterPro" id="IPR013785">
    <property type="entry name" value="Aldolase_TIM"/>
</dbReference>
<accession>A0A7W3QJW9</accession>
<gene>
    <name evidence="4" type="ORF">HNR61_001423</name>
</gene>
<dbReference type="GO" id="GO:0051213">
    <property type="term" value="F:dioxygenase activity"/>
    <property type="evidence" value="ECO:0007669"/>
    <property type="project" value="UniProtKB-KW"/>
</dbReference>
<dbReference type="PANTHER" id="PTHR32332">
    <property type="entry name" value="2-NITROPROPANE DIOXYGENASE"/>
    <property type="match status" value="1"/>
</dbReference>
<keyword evidence="2" id="KW-0288">FMN</keyword>
<dbReference type="Pfam" id="PF03060">
    <property type="entry name" value="NMO"/>
    <property type="match status" value="2"/>
</dbReference>
<keyword evidence="1" id="KW-0285">Flavoprotein</keyword>
<dbReference type="AlphaFoldDB" id="A0A7W3QJW9"/>
<dbReference type="CDD" id="cd04730">
    <property type="entry name" value="NPD_like"/>
    <property type="match status" value="1"/>
</dbReference>
<name>A0A7W3QJW9_ACTNM</name>
<organism evidence="4 5">
    <name type="scientific">Actinomadura namibiensis</name>
    <dbReference type="NCBI Taxonomy" id="182080"/>
    <lineage>
        <taxon>Bacteria</taxon>
        <taxon>Bacillati</taxon>
        <taxon>Actinomycetota</taxon>
        <taxon>Actinomycetes</taxon>
        <taxon>Streptosporangiales</taxon>
        <taxon>Thermomonosporaceae</taxon>
        <taxon>Actinomadura</taxon>
    </lineage>
</organism>
<protein>
    <submittedName>
        <fullName evidence="4">NAD(P)H-dependent flavin oxidoreductase YrpB (Nitropropane dioxygenase family)</fullName>
    </submittedName>
</protein>
<evidence type="ECO:0000313" key="5">
    <source>
        <dbReference type="Proteomes" id="UP000572680"/>
    </source>
</evidence>
<dbReference type="InterPro" id="IPR004136">
    <property type="entry name" value="NMO"/>
</dbReference>
<comment type="caution">
    <text evidence="4">The sequence shown here is derived from an EMBL/GenBank/DDBJ whole genome shotgun (WGS) entry which is preliminary data.</text>
</comment>
<dbReference type="SUPFAM" id="SSF51412">
    <property type="entry name" value="Inosine monophosphate dehydrogenase (IMPDH)"/>
    <property type="match status" value="1"/>
</dbReference>
<keyword evidence="4" id="KW-0223">Dioxygenase</keyword>
<dbReference type="EMBL" id="JACJIA010000001">
    <property type="protein sequence ID" value="MBA8949825.1"/>
    <property type="molecule type" value="Genomic_DNA"/>
</dbReference>